<dbReference type="EMBL" id="RKQK01000002">
    <property type="protein sequence ID" value="RPE67080.1"/>
    <property type="molecule type" value="Genomic_DNA"/>
</dbReference>
<feature type="transmembrane region" description="Helical" evidence="1">
    <location>
        <begin position="142"/>
        <end position="162"/>
    </location>
</feature>
<keyword evidence="1" id="KW-1133">Transmembrane helix</keyword>
<dbReference type="RefSeq" id="WP_123792564.1">
    <property type="nucleotide sequence ID" value="NZ_RKQK01000002.1"/>
</dbReference>
<name>A0A3N4UZR1_9RHOB</name>
<dbReference type="Pfam" id="PF01478">
    <property type="entry name" value="Peptidase_A24"/>
    <property type="match status" value="1"/>
</dbReference>
<evidence type="ECO:0000259" key="2">
    <source>
        <dbReference type="Pfam" id="PF01478"/>
    </source>
</evidence>
<evidence type="ECO:0000256" key="1">
    <source>
        <dbReference type="SAM" id="Phobius"/>
    </source>
</evidence>
<proteinExistence type="predicted"/>
<feature type="transmembrane region" description="Helical" evidence="1">
    <location>
        <begin position="6"/>
        <end position="25"/>
    </location>
</feature>
<dbReference type="InterPro" id="IPR000045">
    <property type="entry name" value="Prepilin_IV_endopep_pep"/>
</dbReference>
<dbReference type="GO" id="GO:0016020">
    <property type="term" value="C:membrane"/>
    <property type="evidence" value="ECO:0007669"/>
    <property type="project" value="InterPro"/>
</dbReference>
<feature type="transmembrane region" description="Helical" evidence="1">
    <location>
        <begin position="37"/>
        <end position="60"/>
    </location>
</feature>
<feature type="transmembrane region" description="Helical" evidence="1">
    <location>
        <begin position="103"/>
        <end position="122"/>
    </location>
</feature>
<gene>
    <name evidence="3" type="ORF">EDD53_1484</name>
</gene>
<dbReference type="OrthoDB" id="7709484at2"/>
<dbReference type="Gene3D" id="1.20.120.1220">
    <property type="match status" value="1"/>
</dbReference>
<keyword evidence="1" id="KW-0812">Transmembrane</keyword>
<accession>A0A3N4UZR1</accession>
<comment type="caution">
    <text evidence="3">The sequence shown here is derived from an EMBL/GenBank/DDBJ whole genome shotgun (WGS) entry which is preliminary data.</text>
</comment>
<keyword evidence="1" id="KW-0472">Membrane</keyword>
<keyword evidence="4" id="KW-1185">Reference proteome</keyword>
<dbReference type="GO" id="GO:0004190">
    <property type="term" value="F:aspartic-type endopeptidase activity"/>
    <property type="evidence" value="ECO:0007669"/>
    <property type="project" value="InterPro"/>
</dbReference>
<dbReference type="Proteomes" id="UP000269689">
    <property type="component" value="Unassembled WGS sequence"/>
</dbReference>
<sequence length="164" mass="17948">MLTLEPTAAIWLLIVTTPLCFLAAFNDLARMKLPNAIAIAVVGLYIIIGPFLFSFDMYLWGFSHGAIMYFLGMFAFMFMGVGAGDGKFAAAMAMFIPAADARFVVPLFCAFVLGAFVTHRIFRALPIVRRATSDWVSWDDKKFPVGLALAGTFVAYFGIVAFSS</sequence>
<organism evidence="3 4">
    <name type="scientific">Pacificibacter maritimus</name>
    <dbReference type="NCBI Taxonomy" id="762213"/>
    <lineage>
        <taxon>Bacteria</taxon>
        <taxon>Pseudomonadati</taxon>
        <taxon>Pseudomonadota</taxon>
        <taxon>Alphaproteobacteria</taxon>
        <taxon>Rhodobacterales</taxon>
        <taxon>Roseobacteraceae</taxon>
        <taxon>Pacificibacter</taxon>
    </lineage>
</organism>
<protein>
    <submittedName>
        <fullName evidence="3">Prepilin peptidase CpaA</fullName>
    </submittedName>
</protein>
<feature type="domain" description="Prepilin type IV endopeptidase peptidase" evidence="2">
    <location>
        <begin position="15"/>
        <end position="117"/>
    </location>
</feature>
<evidence type="ECO:0000313" key="4">
    <source>
        <dbReference type="Proteomes" id="UP000269689"/>
    </source>
</evidence>
<evidence type="ECO:0000313" key="3">
    <source>
        <dbReference type="EMBL" id="RPE67080.1"/>
    </source>
</evidence>
<reference evidence="3 4" key="1">
    <citation type="submission" date="2018-11" db="EMBL/GenBank/DDBJ databases">
        <title>Genomic Encyclopedia of Type Strains, Phase IV (KMG-IV): sequencing the most valuable type-strain genomes for metagenomic binning, comparative biology and taxonomic classification.</title>
        <authorList>
            <person name="Goeker M."/>
        </authorList>
    </citation>
    <scope>NUCLEOTIDE SEQUENCE [LARGE SCALE GENOMIC DNA]</scope>
    <source>
        <strain evidence="3 4">DSM 104731</strain>
    </source>
</reference>
<feature type="transmembrane region" description="Helical" evidence="1">
    <location>
        <begin position="66"/>
        <end position="83"/>
    </location>
</feature>
<dbReference type="AlphaFoldDB" id="A0A3N4UZR1"/>